<evidence type="ECO:0000313" key="2">
    <source>
        <dbReference type="EMBL" id="EER17175.1"/>
    </source>
</evidence>
<dbReference type="OrthoDB" id="411746at2759"/>
<dbReference type="RefSeq" id="XP_002770963.1">
    <property type="nucleotide sequence ID" value="XM_002770917.1"/>
</dbReference>
<keyword evidence="3" id="KW-1185">Reference proteome</keyword>
<organism evidence="3">
    <name type="scientific">Perkinsus marinus (strain ATCC 50983 / TXsc)</name>
    <dbReference type="NCBI Taxonomy" id="423536"/>
    <lineage>
        <taxon>Eukaryota</taxon>
        <taxon>Sar</taxon>
        <taxon>Alveolata</taxon>
        <taxon>Perkinsozoa</taxon>
        <taxon>Perkinsea</taxon>
        <taxon>Perkinsida</taxon>
        <taxon>Perkinsidae</taxon>
        <taxon>Perkinsus</taxon>
    </lineage>
</organism>
<evidence type="ECO:0000313" key="3">
    <source>
        <dbReference type="Proteomes" id="UP000007800"/>
    </source>
</evidence>
<dbReference type="GeneID" id="9053393"/>
<accession>C5KEB7</accession>
<evidence type="ECO:0000313" key="1">
    <source>
        <dbReference type="EMBL" id="EER02779.1"/>
    </source>
</evidence>
<dbReference type="GeneID" id="9050954"/>
<dbReference type="EMBL" id="GG682792">
    <property type="protein sequence ID" value="EER02779.1"/>
    <property type="molecule type" value="Genomic_DNA"/>
</dbReference>
<name>C5KEB7_PERM5</name>
<gene>
    <name evidence="2" type="ORF">Pmar_PMAR003772</name>
    <name evidence="1" type="ORF">Pmar_PMAR022204</name>
</gene>
<dbReference type="AlphaFoldDB" id="C5KEB7"/>
<proteinExistence type="predicted"/>
<dbReference type="RefSeq" id="XP_002785379.1">
    <property type="nucleotide sequence ID" value="XM_002785333.1"/>
</dbReference>
<sequence>MDQDRKITRCIPGYSGFIPGTYAGNIIGTGFNKGKLDADAHLRTTAQARRFGVQ</sequence>
<dbReference type="Proteomes" id="UP000007800">
    <property type="component" value="Unassembled WGS sequence"/>
</dbReference>
<dbReference type="EMBL" id="GG672299">
    <property type="protein sequence ID" value="EER17175.1"/>
    <property type="molecule type" value="Genomic_DNA"/>
</dbReference>
<reference evidence="2 3" key="1">
    <citation type="submission" date="2008-07" db="EMBL/GenBank/DDBJ databases">
        <authorList>
            <person name="El-Sayed N."/>
            <person name="Caler E."/>
            <person name="Inman J."/>
            <person name="Amedeo P."/>
            <person name="Hass B."/>
            <person name="Wortman J."/>
        </authorList>
    </citation>
    <scope>NUCLEOTIDE SEQUENCE [LARGE SCALE GENOMIC DNA]</scope>
    <source>
        <strain evidence="2">ATCC 50983</strain>
        <strain evidence="3">ATCC 50983 / TXsc</strain>
    </source>
</reference>
<protein>
    <submittedName>
        <fullName evidence="2">Uncharacterized protein</fullName>
    </submittedName>
</protein>